<evidence type="ECO:0000313" key="1">
    <source>
        <dbReference type="EMBL" id="ELP83938.1"/>
    </source>
</evidence>
<dbReference type="KEGG" id="eiv:EIN_101130"/>
<evidence type="ECO:0000313" key="2">
    <source>
        <dbReference type="Proteomes" id="UP000014680"/>
    </source>
</evidence>
<dbReference type="EMBL" id="KB207206">
    <property type="protein sequence ID" value="ELP83938.1"/>
    <property type="molecule type" value="Genomic_DNA"/>
</dbReference>
<name>L7FJ72_ENTIV</name>
<dbReference type="GeneID" id="14882913"/>
<protein>
    <submittedName>
        <fullName evidence="1">Uncharacterized protein</fullName>
    </submittedName>
</protein>
<gene>
    <name evidence="1" type="ORF">EIN_101130</name>
</gene>
<dbReference type="RefSeq" id="XP_004183284.1">
    <property type="nucleotide sequence ID" value="XM_004183236.1"/>
</dbReference>
<sequence length="99" mass="11446">MHHATKRCQQYNTTYNGNCYTTLGIGKSCLLNYVYVIREHLTQCVLSVKVVQKESAVFAKQGITQRYMIILCVKSVTQHVMGSETQQKDWVPNRFCVRQ</sequence>
<proteinExistence type="predicted"/>
<reference evidence="1 2" key="1">
    <citation type="submission" date="2012-10" db="EMBL/GenBank/DDBJ databases">
        <authorList>
            <person name="Zafar N."/>
            <person name="Inman J."/>
            <person name="Hall N."/>
            <person name="Lorenzi H."/>
            <person name="Caler E."/>
        </authorList>
    </citation>
    <scope>NUCLEOTIDE SEQUENCE [LARGE SCALE GENOMIC DNA]</scope>
    <source>
        <strain evidence="1 2">IP1</strain>
    </source>
</reference>
<organism evidence="1 2">
    <name type="scientific">Entamoeba invadens IP1</name>
    <dbReference type="NCBI Taxonomy" id="370355"/>
    <lineage>
        <taxon>Eukaryota</taxon>
        <taxon>Amoebozoa</taxon>
        <taxon>Evosea</taxon>
        <taxon>Archamoebae</taxon>
        <taxon>Mastigamoebida</taxon>
        <taxon>Entamoebidae</taxon>
        <taxon>Entamoeba</taxon>
    </lineage>
</organism>
<dbReference type="AlphaFoldDB" id="L7FJ72"/>
<accession>L7FJ72</accession>
<keyword evidence="2" id="KW-1185">Reference proteome</keyword>
<dbReference type="VEuPathDB" id="AmoebaDB:EIN_101130"/>
<dbReference type="Proteomes" id="UP000014680">
    <property type="component" value="Unassembled WGS sequence"/>
</dbReference>